<dbReference type="InterPro" id="IPR004827">
    <property type="entry name" value="bZIP"/>
</dbReference>
<name>A0AAN8Q2F8_PATCE</name>
<dbReference type="PROSITE" id="PS50217">
    <property type="entry name" value="BZIP"/>
    <property type="match status" value="1"/>
</dbReference>
<protein>
    <recommendedName>
        <fullName evidence="1">BZIP domain-containing protein</fullName>
    </recommendedName>
</protein>
<dbReference type="SMART" id="SM00338">
    <property type="entry name" value="BRLZ"/>
    <property type="match status" value="1"/>
</dbReference>
<dbReference type="InterPro" id="IPR046347">
    <property type="entry name" value="bZIP_sf"/>
</dbReference>
<dbReference type="Proteomes" id="UP001347796">
    <property type="component" value="Unassembled WGS sequence"/>
</dbReference>
<dbReference type="SUPFAM" id="SSF57959">
    <property type="entry name" value="Leucine zipper domain"/>
    <property type="match status" value="1"/>
</dbReference>
<evidence type="ECO:0000313" key="2">
    <source>
        <dbReference type="EMBL" id="KAK6181035.1"/>
    </source>
</evidence>
<dbReference type="GO" id="GO:0000981">
    <property type="term" value="F:DNA-binding transcription factor activity, RNA polymerase II-specific"/>
    <property type="evidence" value="ECO:0007669"/>
    <property type="project" value="TreeGrafter"/>
</dbReference>
<evidence type="ECO:0000259" key="1">
    <source>
        <dbReference type="PROSITE" id="PS50217"/>
    </source>
</evidence>
<dbReference type="Gene3D" id="1.20.5.170">
    <property type="match status" value="1"/>
</dbReference>
<feature type="domain" description="BZIP" evidence="1">
    <location>
        <begin position="87"/>
        <end position="150"/>
    </location>
</feature>
<keyword evidence="3" id="KW-1185">Reference proteome</keyword>
<dbReference type="InterPro" id="IPR000837">
    <property type="entry name" value="AP-1"/>
</dbReference>
<dbReference type="GO" id="GO:0000978">
    <property type="term" value="F:RNA polymerase II cis-regulatory region sequence-specific DNA binding"/>
    <property type="evidence" value="ECO:0007669"/>
    <property type="project" value="TreeGrafter"/>
</dbReference>
<accession>A0AAN8Q2F8</accession>
<dbReference type="Pfam" id="PF07716">
    <property type="entry name" value="bZIP_2"/>
    <property type="match status" value="1"/>
</dbReference>
<gene>
    <name evidence="2" type="ORF">SNE40_008979</name>
</gene>
<dbReference type="AlphaFoldDB" id="A0AAN8Q2F8"/>
<dbReference type="PANTHER" id="PTHR23351">
    <property type="entry name" value="FOS TRANSCRIPTION FACTOR-RELATED"/>
    <property type="match status" value="1"/>
</dbReference>
<sequence length="170" mass="20283">MSCVFSDLLMNNNLDTTMTNNMMSQNNMEEKDMLNAAKKCMETGDMIPILKQEIKYSIKFRRFTEGKEELQIEPPVEKKMELTEHEIEKKKRRREQNRLAALRFRQKNKNKGNTLMKDINKLQAEHDYLTRLHSELLAERESLVNRLKEHFQICAFRPVDTDLQMLFSRL</sequence>
<dbReference type="EMBL" id="JAZGQO010000007">
    <property type="protein sequence ID" value="KAK6181035.1"/>
    <property type="molecule type" value="Genomic_DNA"/>
</dbReference>
<comment type="caution">
    <text evidence="2">The sequence shown here is derived from an EMBL/GenBank/DDBJ whole genome shotgun (WGS) entry which is preliminary data.</text>
</comment>
<proteinExistence type="predicted"/>
<dbReference type="GO" id="GO:0005634">
    <property type="term" value="C:nucleus"/>
    <property type="evidence" value="ECO:0007669"/>
    <property type="project" value="TreeGrafter"/>
</dbReference>
<organism evidence="2 3">
    <name type="scientific">Patella caerulea</name>
    <name type="common">Rayed Mediterranean limpet</name>
    <dbReference type="NCBI Taxonomy" id="87958"/>
    <lineage>
        <taxon>Eukaryota</taxon>
        <taxon>Metazoa</taxon>
        <taxon>Spiralia</taxon>
        <taxon>Lophotrochozoa</taxon>
        <taxon>Mollusca</taxon>
        <taxon>Gastropoda</taxon>
        <taxon>Patellogastropoda</taxon>
        <taxon>Patelloidea</taxon>
        <taxon>Patellidae</taxon>
        <taxon>Patella</taxon>
    </lineage>
</organism>
<reference evidence="2 3" key="1">
    <citation type="submission" date="2024-01" db="EMBL/GenBank/DDBJ databases">
        <title>The genome of the rayed Mediterranean limpet Patella caerulea (Linnaeus, 1758).</title>
        <authorList>
            <person name="Anh-Thu Weber A."/>
            <person name="Halstead-Nussloch G."/>
        </authorList>
    </citation>
    <scope>NUCLEOTIDE SEQUENCE [LARGE SCALE GENOMIC DNA]</scope>
    <source>
        <strain evidence="2">AATW-2023a</strain>
        <tissue evidence="2">Whole specimen</tissue>
    </source>
</reference>
<dbReference type="PANTHER" id="PTHR23351:SF23">
    <property type="entry name" value="CYCLIC AMP-DEPENDENT TRANSCRIPTION FACTOR ATF-3"/>
    <property type="match status" value="1"/>
</dbReference>
<evidence type="ECO:0000313" key="3">
    <source>
        <dbReference type="Proteomes" id="UP001347796"/>
    </source>
</evidence>